<dbReference type="Pfam" id="PF00583">
    <property type="entry name" value="Acetyltransf_1"/>
    <property type="match status" value="1"/>
</dbReference>
<dbReference type="CDD" id="cd04301">
    <property type="entry name" value="NAT_SF"/>
    <property type="match status" value="1"/>
</dbReference>
<dbReference type="SUPFAM" id="SSF55729">
    <property type="entry name" value="Acyl-CoA N-acyltransferases (Nat)"/>
    <property type="match status" value="1"/>
</dbReference>
<keyword evidence="3" id="KW-1185">Reference proteome</keyword>
<dbReference type="InterPro" id="IPR016181">
    <property type="entry name" value="Acyl_CoA_acyltransferase"/>
</dbReference>
<dbReference type="InterPro" id="IPR000182">
    <property type="entry name" value="GNAT_dom"/>
</dbReference>
<feature type="domain" description="N-acetyltransferase" evidence="1">
    <location>
        <begin position="36"/>
        <end position="175"/>
    </location>
</feature>
<evidence type="ECO:0000313" key="3">
    <source>
        <dbReference type="Proteomes" id="UP000438106"/>
    </source>
</evidence>
<protein>
    <submittedName>
        <fullName evidence="2">GNAT family N-acetyltransferase</fullName>
    </submittedName>
</protein>
<dbReference type="GO" id="GO:0016747">
    <property type="term" value="F:acyltransferase activity, transferring groups other than amino-acyl groups"/>
    <property type="evidence" value="ECO:0007669"/>
    <property type="project" value="InterPro"/>
</dbReference>
<accession>A0A7X3K413</accession>
<dbReference type="PROSITE" id="PS51186">
    <property type="entry name" value="GNAT"/>
    <property type="match status" value="1"/>
</dbReference>
<evidence type="ECO:0000313" key="2">
    <source>
        <dbReference type="EMBL" id="MVT00118.1"/>
    </source>
</evidence>
<sequence>MLCAPCRAGAARTADQFSHHDRRPPRPDRWPAGSLSVILALEITDTPRAEDLEVLGASLAAFNQSDVGPSERQALAVFVRDVEGDVVAGLSGYTAWGWLYVQWLWVAEEQRGRKLAGRMLELAEAEARGRGCHGAYIDTFNPHALKTYQRAGYAVFGTLPDFPRGRTRSFLSKLL</sequence>
<dbReference type="EMBL" id="WQRF01000004">
    <property type="protein sequence ID" value="MVT00118.1"/>
    <property type="molecule type" value="Genomic_DNA"/>
</dbReference>
<dbReference type="Proteomes" id="UP000438106">
    <property type="component" value="Unassembled WGS sequence"/>
</dbReference>
<keyword evidence="2" id="KW-0808">Transferase</keyword>
<comment type="caution">
    <text evidence="2">The sequence shown here is derived from an EMBL/GenBank/DDBJ whole genome shotgun (WGS) entry which is preliminary data.</text>
</comment>
<evidence type="ECO:0000259" key="1">
    <source>
        <dbReference type="PROSITE" id="PS51186"/>
    </source>
</evidence>
<name>A0A7X3K413_9HYPH</name>
<reference evidence="2 3" key="1">
    <citation type="submission" date="2019-12" db="EMBL/GenBank/DDBJ databases">
        <title>Devosia maris sp. nov., isolated from the deep seawater.</title>
        <authorList>
            <person name="Liu Y."/>
        </authorList>
    </citation>
    <scope>NUCLEOTIDE SEQUENCE [LARGE SCALE GENOMIC DNA]</scope>
    <source>
        <strain evidence="2 3">L53-10-65</strain>
    </source>
</reference>
<proteinExistence type="predicted"/>
<organism evidence="2 3">
    <name type="scientific">Devosia marina</name>
    <dbReference type="NCBI Taxonomy" id="2683198"/>
    <lineage>
        <taxon>Bacteria</taxon>
        <taxon>Pseudomonadati</taxon>
        <taxon>Pseudomonadota</taxon>
        <taxon>Alphaproteobacteria</taxon>
        <taxon>Hyphomicrobiales</taxon>
        <taxon>Devosiaceae</taxon>
        <taxon>Devosia</taxon>
    </lineage>
</organism>
<dbReference type="AlphaFoldDB" id="A0A7X3K413"/>
<dbReference type="Gene3D" id="3.40.630.30">
    <property type="match status" value="1"/>
</dbReference>
<gene>
    <name evidence="2" type="ORF">GO014_13890</name>
</gene>